<gene>
    <name evidence="1" type="ORF">PDESU_00588</name>
</gene>
<evidence type="ECO:0008006" key="3">
    <source>
        <dbReference type="Google" id="ProtNLM"/>
    </source>
</evidence>
<evidence type="ECO:0000313" key="2">
    <source>
        <dbReference type="Proteomes" id="UP000366872"/>
    </source>
</evidence>
<keyword evidence="2" id="KW-1185">Reference proteome</keyword>
<organism evidence="1 2">
    <name type="scientific">Pontiella desulfatans</name>
    <dbReference type="NCBI Taxonomy" id="2750659"/>
    <lineage>
        <taxon>Bacteria</taxon>
        <taxon>Pseudomonadati</taxon>
        <taxon>Kiritimatiellota</taxon>
        <taxon>Kiritimatiellia</taxon>
        <taxon>Kiritimatiellales</taxon>
        <taxon>Pontiellaceae</taxon>
        <taxon>Pontiella</taxon>
    </lineage>
</organism>
<reference evidence="1 2" key="1">
    <citation type="submission" date="2019-04" db="EMBL/GenBank/DDBJ databases">
        <authorList>
            <person name="Van Vliet M D."/>
        </authorList>
    </citation>
    <scope>NUCLEOTIDE SEQUENCE [LARGE SCALE GENOMIC DNA]</scope>
    <source>
        <strain evidence="1 2">F1</strain>
    </source>
</reference>
<proteinExistence type="predicted"/>
<name>A0A6C2TWP5_PONDE</name>
<dbReference type="EMBL" id="CAAHFG010000001">
    <property type="protein sequence ID" value="VGO12039.1"/>
    <property type="molecule type" value="Genomic_DNA"/>
</dbReference>
<protein>
    <recommendedName>
        <fullName evidence="3">Lipoprotein</fullName>
    </recommendedName>
</protein>
<dbReference type="Proteomes" id="UP000366872">
    <property type="component" value="Unassembled WGS sequence"/>
</dbReference>
<accession>A0A6C2TWP5</accession>
<dbReference type="AlphaFoldDB" id="A0A6C2TWP5"/>
<sequence length="251" mass="28657">MRFLKQKAAKYAKGDRACLSLRTLRSSVGLILMFLTGCATVPFEAAPKGDFREAEPSGVVETFGAAVAQEFELLESVVFRFFTQGFTGLGYLSIEPANEAYALSCMTPAGISLFGLQGKGEVVEPLFVPPQMEKHQDKIFAAIGQDLRRIYLNWVPPENAAVKHRKRSMVFVHKADGETIEWVFSGQRQRLTEKRFARGWRTDAVVRYYDYEEHGGKLYPMGVVLYNKRFHYRMVFRVKEIYPFKDDKEAK</sequence>
<evidence type="ECO:0000313" key="1">
    <source>
        <dbReference type="EMBL" id="VGO12039.1"/>
    </source>
</evidence>